<proteinExistence type="predicted"/>
<name>A0ABQ8SLY4_PERAM</name>
<keyword evidence="2" id="KW-1185">Reference proteome</keyword>
<dbReference type="PANTHER" id="PTHR47027">
    <property type="entry name" value="REVERSE TRANSCRIPTASE DOMAIN-CONTAINING PROTEIN"/>
    <property type="match status" value="1"/>
</dbReference>
<reference evidence="1 2" key="1">
    <citation type="journal article" date="2022" name="Allergy">
        <title>Genome assembly and annotation of Periplaneta americana reveal a comprehensive cockroach allergen profile.</title>
        <authorList>
            <person name="Wang L."/>
            <person name="Xiong Q."/>
            <person name="Saelim N."/>
            <person name="Wang L."/>
            <person name="Nong W."/>
            <person name="Wan A.T."/>
            <person name="Shi M."/>
            <person name="Liu X."/>
            <person name="Cao Q."/>
            <person name="Hui J.H.L."/>
            <person name="Sookrung N."/>
            <person name="Leung T.F."/>
            <person name="Tungtrongchitr A."/>
            <person name="Tsui S.K.W."/>
        </authorList>
    </citation>
    <scope>NUCLEOTIDE SEQUENCE [LARGE SCALE GENOMIC DNA]</scope>
    <source>
        <strain evidence="1">PWHHKU_190912</strain>
    </source>
</reference>
<sequence length="187" mass="22418">MVYSSPVPDLESLRNRIVACSEDIRNTPGFWDRVRRSMRHRCEVCIQAGGGLLNIFCNNNDLRKEKRSVQRHTRIRLYKTLVRPVLRYGSEAWILRKKDESRITANEMKFMRYTAGYTKWDHKRNEDVMEELQLEPVINHVKHYQNNWINHLHRMHRDRIPKVMLHYRPNGRDLSVVQRSAGLKIQL</sequence>
<organism evidence="1 2">
    <name type="scientific">Periplaneta americana</name>
    <name type="common">American cockroach</name>
    <name type="synonym">Blatta americana</name>
    <dbReference type="NCBI Taxonomy" id="6978"/>
    <lineage>
        <taxon>Eukaryota</taxon>
        <taxon>Metazoa</taxon>
        <taxon>Ecdysozoa</taxon>
        <taxon>Arthropoda</taxon>
        <taxon>Hexapoda</taxon>
        <taxon>Insecta</taxon>
        <taxon>Pterygota</taxon>
        <taxon>Neoptera</taxon>
        <taxon>Polyneoptera</taxon>
        <taxon>Dictyoptera</taxon>
        <taxon>Blattodea</taxon>
        <taxon>Blattoidea</taxon>
        <taxon>Blattidae</taxon>
        <taxon>Blattinae</taxon>
        <taxon>Periplaneta</taxon>
    </lineage>
</organism>
<evidence type="ECO:0000313" key="2">
    <source>
        <dbReference type="Proteomes" id="UP001148838"/>
    </source>
</evidence>
<dbReference type="PANTHER" id="PTHR47027:SF20">
    <property type="entry name" value="REVERSE TRANSCRIPTASE-LIKE PROTEIN WITH RNA-DIRECTED DNA POLYMERASE DOMAIN"/>
    <property type="match status" value="1"/>
</dbReference>
<dbReference type="EMBL" id="JAJSOF020000025">
    <property type="protein sequence ID" value="KAJ4434647.1"/>
    <property type="molecule type" value="Genomic_DNA"/>
</dbReference>
<gene>
    <name evidence="1" type="ORF">ANN_23211</name>
</gene>
<dbReference type="Proteomes" id="UP001148838">
    <property type="component" value="Unassembled WGS sequence"/>
</dbReference>
<comment type="caution">
    <text evidence="1">The sequence shown here is derived from an EMBL/GenBank/DDBJ whole genome shotgun (WGS) entry which is preliminary data.</text>
</comment>
<evidence type="ECO:0000313" key="1">
    <source>
        <dbReference type="EMBL" id="KAJ4434647.1"/>
    </source>
</evidence>
<accession>A0ABQ8SLY4</accession>
<protein>
    <submittedName>
        <fullName evidence="1">Uncharacterized protein</fullName>
    </submittedName>
</protein>